<feature type="domain" description="Disease resistance N-terminal" evidence="8">
    <location>
        <begin position="6"/>
        <end position="94"/>
    </location>
</feature>
<dbReference type="EMBL" id="OU503040">
    <property type="protein sequence ID" value="CAI9761982.1"/>
    <property type="molecule type" value="Genomic_DNA"/>
</dbReference>
<dbReference type="CDD" id="cd14798">
    <property type="entry name" value="RX-CC_like"/>
    <property type="match status" value="1"/>
</dbReference>
<dbReference type="Pfam" id="PF18052">
    <property type="entry name" value="Rx_N"/>
    <property type="match status" value="1"/>
</dbReference>
<evidence type="ECO:0000256" key="6">
    <source>
        <dbReference type="ARBA" id="ARBA00022840"/>
    </source>
</evidence>
<keyword evidence="10" id="KW-1185">Reference proteome</keyword>
<gene>
    <name evidence="9" type="ORF">FPE_LOCUS9412</name>
</gene>
<protein>
    <recommendedName>
        <fullName evidence="8">Disease resistance N-terminal domain-containing protein</fullName>
    </recommendedName>
</protein>
<evidence type="ECO:0000256" key="2">
    <source>
        <dbReference type="ARBA" id="ARBA00022614"/>
    </source>
</evidence>
<dbReference type="GO" id="GO:0005524">
    <property type="term" value="F:ATP binding"/>
    <property type="evidence" value="ECO:0007669"/>
    <property type="project" value="UniProtKB-KW"/>
</dbReference>
<evidence type="ECO:0000256" key="1">
    <source>
        <dbReference type="ARBA" id="ARBA00008894"/>
    </source>
</evidence>
<evidence type="ECO:0000256" key="4">
    <source>
        <dbReference type="ARBA" id="ARBA00022741"/>
    </source>
</evidence>
<keyword evidence="5" id="KW-0611">Plant defense</keyword>
<keyword evidence="2" id="KW-0433">Leucine-rich repeat</keyword>
<comment type="similarity">
    <text evidence="1">Belongs to the disease resistance NB-LRR family.</text>
</comment>
<feature type="coiled-coil region" evidence="7">
    <location>
        <begin position="10"/>
        <end position="37"/>
    </location>
</feature>
<evidence type="ECO:0000259" key="8">
    <source>
        <dbReference type="Pfam" id="PF18052"/>
    </source>
</evidence>
<dbReference type="GO" id="GO:0006952">
    <property type="term" value="P:defense response"/>
    <property type="evidence" value="ECO:0007669"/>
    <property type="project" value="UniProtKB-KW"/>
</dbReference>
<evidence type="ECO:0000256" key="5">
    <source>
        <dbReference type="ARBA" id="ARBA00022821"/>
    </source>
</evidence>
<keyword evidence="7" id="KW-0175">Coiled coil</keyword>
<dbReference type="InterPro" id="IPR041118">
    <property type="entry name" value="Rx_N"/>
</dbReference>
<evidence type="ECO:0000256" key="3">
    <source>
        <dbReference type="ARBA" id="ARBA00022737"/>
    </source>
</evidence>
<accession>A0AAD2DPA3</accession>
<dbReference type="InterPro" id="IPR038005">
    <property type="entry name" value="RX-like_CC"/>
</dbReference>
<dbReference type="Gene3D" id="1.20.5.4130">
    <property type="match status" value="1"/>
</dbReference>
<keyword evidence="6" id="KW-0067">ATP-binding</keyword>
<organism evidence="9 10">
    <name type="scientific">Fraxinus pennsylvanica</name>
    <dbReference type="NCBI Taxonomy" id="56036"/>
    <lineage>
        <taxon>Eukaryota</taxon>
        <taxon>Viridiplantae</taxon>
        <taxon>Streptophyta</taxon>
        <taxon>Embryophyta</taxon>
        <taxon>Tracheophyta</taxon>
        <taxon>Spermatophyta</taxon>
        <taxon>Magnoliopsida</taxon>
        <taxon>eudicotyledons</taxon>
        <taxon>Gunneridae</taxon>
        <taxon>Pentapetalae</taxon>
        <taxon>asterids</taxon>
        <taxon>lamiids</taxon>
        <taxon>Lamiales</taxon>
        <taxon>Oleaceae</taxon>
        <taxon>Oleeae</taxon>
        <taxon>Fraxinus</taxon>
    </lineage>
</organism>
<name>A0AAD2DPA3_9LAMI</name>
<evidence type="ECO:0000313" key="10">
    <source>
        <dbReference type="Proteomes" id="UP000834106"/>
    </source>
</evidence>
<dbReference type="Proteomes" id="UP000834106">
    <property type="component" value="Chromosome 5"/>
</dbReference>
<proteinExistence type="inferred from homology"/>
<keyword evidence="4" id="KW-0547">Nucleotide-binding</keyword>
<keyword evidence="3" id="KW-0677">Repeat</keyword>
<sequence>MTDATVAFVLENLKELIDSTSKQISEVNNKVRSLIRDLDFFKGFLQDATKKPIEDAAMKALVKQIRIAVYEAEDIVDEYVIEAAQHKSSSMFKKIKHPLEHPTKLLNLAQKIEPMKEMVNEIYKKKEFGDVGRLDREGSSTSKIAKAPIVEEDHVARDLSFPFILLITINDDLHLFNLRIATFSDNSSYNNAKDDEDRCME</sequence>
<reference evidence="9" key="1">
    <citation type="submission" date="2023-05" db="EMBL/GenBank/DDBJ databases">
        <authorList>
            <person name="Huff M."/>
        </authorList>
    </citation>
    <scope>NUCLEOTIDE SEQUENCE</scope>
</reference>
<evidence type="ECO:0000256" key="7">
    <source>
        <dbReference type="SAM" id="Coils"/>
    </source>
</evidence>
<evidence type="ECO:0000313" key="9">
    <source>
        <dbReference type="EMBL" id="CAI9761982.1"/>
    </source>
</evidence>
<dbReference type="AlphaFoldDB" id="A0AAD2DPA3"/>